<reference evidence="1" key="1">
    <citation type="submission" date="2019-11" db="EMBL/GenBank/DDBJ databases">
        <title>Nori genome reveals adaptations in red seaweeds to the harsh intertidal environment.</title>
        <authorList>
            <person name="Wang D."/>
            <person name="Mao Y."/>
        </authorList>
    </citation>
    <scope>NUCLEOTIDE SEQUENCE</scope>
    <source>
        <tissue evidence="1">Gametophyte</tissue>
    </source>
</reference>
<protein>
    <submittedName>
        <fullName evidence="1">Uncharacterized protein</fullName>
    </submittedName>
</protein>
<comment type="caution">
    <text evidence="1">The sequence shown here is derived from an EMBL/GenBank/DDBJ whole genome shotgun (WGS) entry which is preliminary data.</text>
</comment>
<name>A0ACC3BN86_PYRYE</name>
<evidence type="ECO:0000313" key="1">
    <source>
        <dbReference type="EMBL" id="KAK1859388.1"/>
    </source>
</evidence>
<keyword evidence="2" id="KW-1185">Reference proteome</keyword>
<dbReference type="EMBL" id="CM020618">
    <property type="protein sequence ID" value="KAK1859388.1"/>
    <property type="molecule type" value="Genomic_DNA"/>
</dbReference>
<dbReference type="Proteomes" id="UP000798662">
    <property type="component" value="Chromosome 1"/>
</dbReference>
<evidence type="ECO:0000313" key="2">
    <source>
        <dbReference type="Proteomes" id="UP000798662"/>
    </source>
</evidence>
<accession>A0ACC3BN86</accession>
<sequence length="336" mass="34608">MAAFVPAAPAASRVHRQAPVTCVSRSAFVGAPIVARATSAPVVAAAATPRMGYGNTIHENLKAAGAFKTLIAAAAASDAYGAGTKGEFMVFAPSDAAFARLRPGTLEALLAPGKEATLRAIVKRHVVPGNVLTLQKMKGVGYLEGVEGGPLSYEALGGVIRVGNALVEQNRSNIECSNGIIHVIDSVLVPPGVTPAGVFAGYQPAKPALSDSVAETYYAQPATTMALGSARARGASTAPGTTSGRKAMGLVKQLPFWAYGPPYNACYQEDYEPISIAAPDVAAIDYQVFPPGSVVVVPDSVNSGELNPVSGYSKYIGKTKRNVEGAGISEYSKLDN</sequence>
<gene>
    <name evidence="1" type="ORF">I4F81_001984</name>
</gene>
<proteinExistence type="predicted"/>
<organism evidence="1 2">
    <name type="scientific">Pyropia yezoensis</name>
    <name type="common">Susabi-nori</name>
    <name type="synonym">Porphyra yezoensis</name>
    <dbReference type="NCBI Taxonomy" id="2788"/>
    <lineage>
        <taxon>Eukaryota</taxon>
        <taxon>Rhodophyta</taxon>
        <taxon>Bangiophyceae</taxon>
        <taxon>Bangiales</taxon>
        <taxon>Bangiaceae</taxon>
        <taxon>Pyropia</taxon>
    </lineage>
</organism>